<proteinExistence type="predicted"/>
<dbReference type="Proteomes" id="UP000732105">
    <property type="component" value="Unassembled WGS sequence"/>
</dbReference>
<comment type="caution">
    <text evidence="1">The sequence shown here is derived from an EMBL/GenBank/DDBJ whole genome shotgun (WGS) entry which is preliminary data.</text>
</comment>
<protein>
    <submittedName>
        <fullName evidence="1">Uncharacterized protein</fullName>
    </submittedName>
</protein>
<dbReference type="EMBL" id="RZNH01000079">
    <property type="protein sequence ID" value="NOU62354.1"/>
    <property type="molecule type" value="Genomic_DNA"/>
</dbReference>
<accession>A0ABX1X1Q6</accession>
<dbReference type="RefSeq" id="WP_171597603.1">
    <property type="nucleotide sequence ID" value="NZ_RZNH01000079.1"/>
</dbReference>
<keyword evidence="2" id="KW-1185">Reference proteome</keyword>
<name>A0ABX1X1Q6_9BACT</name>
<sequence>MKQFVLILFSIALANSCEKKLKPIPDIYYEDLLNEIIPHKKIEYWEYRNYDYLESTTEIIIEKGDNYNSLNIPYLELKSSFREGCHPTMCFDYIVAIEDGKCVYIDEISEVSEFIGEINNIAEALILKYIVAPELYSISEDGEQVGMYYINKKEVNFILLKDESVCPKIIGQYLLTINRTTHEITSSRIKTYYQEKI</sequence>
<organism evidence="1 2">
    <name type="scientific">Marinifilum caeruleilacunae</name>
    <dbReference type="NCBI Taxonomy" id="2499076"/>
    <lineage>
        <taxon>Bacteria</taxon>
        <taxon>Pseudomonadati</taxon>
        <taxon>Bacteroidota</taxon>
        <taxon>Bacteroidia</taxon>
        <taxon>Marinilabiliales</taxon>
        <taxon>Marinifilaceae</taxon>
    </lineage>
</organism>
<evidence type="ECO:0000313" key="2">
    <source>
        <dbReference type="Proteomes" id="UP000732105"/>
    </source>
</evidence>
<gene>
    <name evidence="1" type="ORF">ELS83_21420</name>
</gene>
<reference evidence="1 2" key="1">
    <citation type="submission" date="2018-12" db="EMBL/GenBank/DDBJ databases">
        <title>Marinifilum JC070 sp. nov., a marine bacterium isolated from Yongle Blue Hole in the South China Sea.</title>
        <authorList>
            <person name="Fu T."/>
        </authorList>
    </citation>
    <scope>NUCLEOTIDE SEQUENCE [LARGE SCALE GENOMIC DNA]</scope>
    <source>
        <strain evidence="1 2">JC070</strain>
    </source>
</reference>
<evidence type="ECO:0000313" key="1">
    <source>
        <dbReference type="EMBL" id="NOU62354.1"/>
    </source>
</evidence>